<keyword evidence="2" id="KW-0472">Membrane</keyword>
<dbReference type="Proteomes" id="UP000410492">
    <property type="component" value="Unassembled WGS sequence"/>
</dbReference>
<gene>
    <name evidence="3" type="ORF">CALMAC_LOCUS2804</name>
</gene>
<reference evidence="3 4" key="1">
    <citation type="submission" date="2019-01" db="EMBL/GenBank/DDBJ databases">
        <authorList>
            <person name="Sayadi A."/>
        </authorList>
    </citation>
    <scope>NUCLEOTIDE SEQUENCE [LARGE SCALE GENOMIC DNA]</scope>
</reference>
<proteinExistence type="predicted"/>
<feature type="non-terminal residue" evidence="3">
    <location>
        <position position="126"/>
    </location>
</feature>
<protein>
    <submittedName>
        <fullName evidence="3">Uncharacterized protein</fullName>
    </submittedName>
</protein>
<organism evidence="3 4">
    <name type="scientific">Callosobruchus maculatus</name>
    <name type="common">Southern cowpea weevil</name>
    <name type="synonym">Pulse bruchid</name>
    <dbReference type="NCBI Taxonomy" id="64391"/>
    <lineage>
        <taxon>Eukaryota</taxon>
        <taxon>Metazoa</taxon>
        <taxon>Ecdysozoa</taxon>
        <taxon>Arthropoda</taxon>
        <taxon>Hexapoda</taxon>
        <taxon>Insecta</taxon>
        <taxon>Pterygota</taxon>
        <taxon>Neoptera</taxon>
        <taxon>Endopterygota</taxon>
        <taxon>Coleoptera</taxon>
        <taxon>Polyphaga</taxon>
        <taxon>Cucujiformia</taxon>
        <taxon>Chrysomeloidea</taxon>
        <taxon>Chrysomelidae</taxon>
        <taxon>Bruchinae</taxon>
        <taxon>Bruchini</taxon>
        <taxon>Callosobruchus</taxon>
    </lineage>
</organism>
<evidence type="ECO:0000313" key="4">
    <source>
        <dbReference type="Proteomes" id="UP000410492"/>
    </source>
</evidence>
<dbReference type="OrthoDB" id="6612291at2759"/>
<dbReference type="EMBL" id="CAACVG010003556">
    <property type="protein sequence ID" value="VEN37606.1"/>
    <property type="molecule type" value="Genomic_DNA"/>
</dbReference>
<keyword evidence="2" id="KW-1133">Transmembrane helix</keyword>
<feature type="compositionally biased region" description="Acidic residues" evidence="1">
    <location>
        <begin position="92"/>
        <end position="105"/>
    </location>
</feature>
<feature type="region of interest" description="Disordered" evidence="1">
    <location>
        <begin position="86"/>
        <end position="126"/>
    </location>
</feature>
<evidence type="ECO:0000313" key="3">
    <source>
        <dbReference type="EMBL" id="VEN37606.1"/>
    </source>
</evidence>
<evidence type="ECO:0000256" key="2">
    <source>
        <dbReference type="SAM" id="Phobius"/>
    </source>
</evidence>
<keyword evidence="4" id="KW-1185">Reference proteome</keyword>
<keyword evidence="2" id="KW-0812">Transmembrane</keyword>
<feature type="transmembrane region" description="Helical" evidence="2">
    <location>
        <begin position="16"/>
        <end position="41"/>
    </location>
</feature>
<accession>A0A653BRJ7</accession>
<dbReference type="AlphaFoldDB" id="A0A653BRJ7"/>
<evidence type="ECO:0000256" key="1">
    <source>
        <dbReference type="SAM" id="MobiDB-lite"/>
    </source>
</evidence>
<sequence length="126" mass="14155">MIKNIVKCWEFGGGRVALAAICAHSVSISIGIVQGYSAILLPQLKESRQFSNLSTEETSWIGMGSKDPEQWLRWYDEVMLEESMNENAEIIYAEEDSDSEVDEVQESDHDSDTEQEDDPLPQNNVG</sequence>
<name>A0A653BRJ7_CALMS</name>